<dbReference type="NCBIfam" id="NF011456">
    <property type="entry name" value="PRK14874.1"/>
    <property type="match status" value="1"/>
</dbReference>
<dbReference type="Gene3D" id="3.40.50.720">
    <property type="entry name" value="NAD(P)-binding Rossmann-like Domain"/>
    <property type="match status" value="1"/>
</dbReference>
<keyword evidence="15" id="KW-1185">Reference proteome</keyword>
<sequence>MPTRPLSLALVGATGLVGRAVLDALAEADLDLSRLKLLASPRSKGTRLEWNEEELPVHALEEGAFQGVDVAIFCVPAEVARAWAPKAWSAGCAVVDGSPAFRAEPDVPLVVPEVNLDAVDGFRARGVVASPSPAVTALAVALAPLQRAAGLERVVVATYQAASGAGHRAVEQLEREATDLMNGREPEAGTVVPHRLAFNLVPQVGSFRPDGRTDEEASLVDETRRVLGAPGLGVAATAVRVPVFFGLGAAVNVATARPLPAAEAREVLRKAPGVKVIDDPAAQVYPMPMLAVNDDAVLVGRVRDDPSQRHGLDLFLVSDDLRRGAATNLVRIAAAVAARR</sequence>
<dbReference type="NCBIfam" id="TIGR01296">
    <property type="entry name" value="asd_B"/>
    <property type="match status" value="1"/>
</dbReference>
<dbReference type="CDD" id="cd18131">
    <property type="entry name" value="ASADH_C_bac_euk_like"/>
    <property type="match status" value="1"/>
</dbReference>
<organism evidence="14 15">
    <name type="scientific">Anaeromyxobacter oryzae</name>
    <dbReference type="NCBI Taxonomy" id="2918170"/>
    <lineage>
        <taxon>Bacteria</taxon>
        <taxon>Pseudomonadati</taxon>
        <taxon>Myxococcota</taxon>
        <taxon>Myxococcia</taxon>
        <taxon>Myxococcales</taxon>
        <taxon>Cystobacterineae</taxon>
        <taxon>Anaeromyxobacteraceae</taxon>
        <taxon>Anaeromyxobacter</taxon>
    </lineage>
</organism>
<dbReference type="EMBL" id="AP025591">
    <property type="protein sequence ID" value="BDG02453.1"/>
    <property type="molecule type" value="Genomic_DNA"/>
</dbReference>
<evidence type="ECO:0000313" key="15">
    <source>
        <dbReference type="Proteomes" id="UP001162891"/>
    </source>
</evidence>
<reference evidence="15" key="1">
    <citation type="journal article" date="2022" name="Int. J. Syst. Evol. Microbiol.">
        <title>Anaeromyxobacter oryzae sp. nov., Anaeromyxobacter diazotrophicus sp. nov. and Anaeromyxobacter paludicola sp. nov., isolated from paddy soils.</title>
        <authorList>
            <person name="Itoh H."/>
            <person name="Xu Z."/>
            <person name="Mise K."/>
            <person name="Masuda Y."/>
            <person name="Ushijima N."/>
            <person name="Hayakawa C."/>
            <person name="Shiratori Y."/>
            <person name="Senoo K."/>
        </authorList>
    </citation>
    <scope>NUCLEOTIDE SEQUENCE [LARGE SCALE GENOMIC DNA]</scope>
    <source>
        <strain evidence="15">Red232</strain>
    </source>
</reference>
<evidence type="ECO:0000256" key="6">
    <source>
        <dbReference type="ARBA" id="ARBA00022857"/>
    </source>
</evidence>
<evidence type="ECO:0000259" key="13">
    <source>
        <dbReference type="SMART" id="SM00859"/>
    </source>
</evidence>
<keyword evidence="10" id="KW-0486">Methionine biosynthesis</keyword>
<keyword evidence="4" id="KW-0028">Amino-acid biosynthesis</keyword>
<name>A0ABM7WSI7_9BACT</name>
<evidence type="ECO:0000256" key="12">
    <source>
        <dbReference type="NCBIfam" id="TIGR01296"/>
    </source>
</evidence>
<evidence type="ECO:0000256" key="10">
    <source>
        <dbReference type="ARBA" id="ARBA00023167"/>
    </source>
</evidence>
<evidence type="ECO:0000256" key="7">
    <source>
        <dbReference type="ARBA" id="ARBA00022915"/>
    </source>
</evidence>
<dbReference type="PIRSF" id="PIRSF000148">
    <property type="entry name" value="ASA_dh"/>
    <property type="match status" value="1"/>
</dbReference>
<gene>
    <name evidence="14" type="primary">asd_1</name>
    <name evidence="14" type="ORF">AMOR_14490</name>
</gene>
<dbReference type="Gene3D" id="3.30.360.10">
    <property type="entry name" value="Dihydrodipicolinate Reductase, domain 2"/>
    <property type="match status" value="1"/>
</dbReference>
<evidence type="ECO:0000313" key="14">
    <source>
        <dbReference type="EMBL" id="BDG02453.1"/>
    </source>
</evidence>
<protein>
    <recommendedName>
        <fullName evidence="3 12">Aspartate-semialdehyde dehydrogenase</fullName>
        <ecNumber evidence="3 12">1.2.1.11</ecNumber>
    </recommendedName>
</protein>
<feature type="domain" description="Semialdehyde dehydrogenase NAD-binding" evidence="13">
    <location>
        <begin position="7"/>
        <end position="122"/>
    </location>
</feature>
<dbReference type="Proteomes" id="UP001162891">
    <property type="component" value="Chromosome"/>
</dbReference>
<dbReference type="EC" id="1.2.1.11" evidence="3 12"/>
<evidence type="ECO:0000256" key="8">
    <source>
        <dbReference type="ARBA" id="ARBA00023002"/>
    </source>
</evidence>
<dbReference type="InterPro" id="IPR005986">
    <property type="entry name" value="Asp_semialdehyde_DH_beta"/>
</dbReference>
<dbReference type="PANTHER" id="PTHR46278">
    <property type="entry name" value="DEHYDROGENASE, PUTATIVE-RELATED"/>
    <property type="match status" value="1"/>
</dbReference>
<comment type="similarity">
    <text evidence="1">Belongs to the aspartate-semialdehyde dehydrogenase family.</text>
</comment>
<comment type="subunit">
    <text evidence="2">Homodimer.</text>
</comment>
<keyword evidence="6" id="KW-0521">NADP</keyword>
<dbReference type="SUPFAM" id="SSF55347">
    <property type="entry name" value="Glyceraldehyde-3-phosphate dehydrogenase-like, C-terminal domain"/>
    <property type="match status" value="1"/>
</dbReference>
<dbReference type="Pfam" id="PF02774">
    <property type="entry name" value="Semialdhyde_dhC"/>
    <property type="match status" value="1"/>
</dbReference>
<dbReference type="SUPFAM" id="SSF51735">
    <property type="entry name" value="NAD(P)-binding Rossmann-fold domains"/>
    <property type="match status" value="1"/>
</dbReference>
<keyword evidence="8" id="KW-0560">Oxidoreductase</keyword>
<dbReference type="InterPro" id="IPR036291">
    <property type="entry name" value="NAD(P)-bd_dom_sf"/>
</dbReference>
<evidence type="ECO:0000256" key="4">
    <source>
        <dbReference type="ARBA" id="ARBA00022605"/>
    </source>
</evidence>
<dbReference type="PANTHER" id="PTHR46278:SF2">
    <property type="entry name" value="ASPARTATE-SEMIALDEHYDE DEHYDROGENASE"/>
    <property type="match status" value="1"/>
</dbReference>
<keyword evidence="9" id="KW-0457">Lysine biosynthesis</keyword>
<dbReference type="InterPro" id="IPR000534">
    <property type="entry name" value="Semialdehyde_DH_NAD-bd"/>
</dbReference>
<comment type="catalytic activity">
    <reaction evidence="11">
        <text>L-aspartate 4-semialdehyde + phosphate + NADP(+) = 4-phospho-L-aspartate + NADPH + H(+)</text>
        <dbReference type="Rhea" id="RHEA:24284"/>
        <dbReference type="ChEBI" id="CHEBI:15378"/>
        <dbReference type="ChEBI" id="CHEBI:43474"/>
        <dbReference type="ChEBI" id="CHEBI:57535"/>
        <dbReference type="ChEBI" id="CHEBI:57783"/>
        <dbReference type="ChEBI" id="CHEBI:58349"/>
        <dbReference type="ChEBI" id="CHEBI:537519"/>
        <dbReference type="EC" id="1.2.1.11"/>
    </reaction>
</comment>
<dbReference type="InterPro" id="IPR012280">
    <property type="entry name" value="Semialdhyde_DH_dimer_dom"/>
</dbReference>
<evidence type="ECO:0000256" key="2">
    <source>
        <dbReference type="ARBA" id="ARBA00011738"/>
    </source>
</evidence>
<evidence type="ECO:0000256" key="5">
    <source>
        <dbReference type="ARBA" id="ARBA00022697"/>
    </source>
</evidence>
<keyword evidence="5" id="KW-0791">Threonine biosynthesis</keyword>
<evidence type="ECO:0000256" key="9">
    <source>
        <dbReference type="ARBA" id="ARBA00023154"/>
    </source>
</evidence>
<proteinExistence type="inferred from homology"/>
<dbReference type="Pfam" id="PF01118">
    <property type="entry name" value="Semialdhyde_dh"/>
    <property type="match status" value="1"/>
</dbReference>
<evidence type="ECO:0000256" key="3">
    <source>
        <dbReference type="ARBA" id="ARBA00013120"/>
    </source>
</evidence>
<keyword evidence="7" id="KW-0220">Diaminopimelate biosynthesis</keyword>
<dbReference type="RefSeq" id="WP_248360114.1">
    <property type="nucleotide sequence ID" value="NZ_AP025591.1"/>
</dbReference>
<evidence type="ECO:0000256" key="1">
    <source>
        <dbReference type="ARBA" id="ARBA00010584"/>
    </source>
</evidence>
<accession>A0ABM7WSI7</accession>
<evidence type="ECO:0000256" key="11">
    <source>
        <dbReference type="ARBA" id="ARBA00047891"/>
    </source>
</evidence>
<dbReference type="SMART" id="SM00859">
    <property type="entry name" value="Semialdhyde_dh"/>
    <property type="match status" value="1"/>
</dbReference>